<sequence>MSSRPSSSHRMRMTSPPPSRALLNLQKQGLELGLSPSRNTQQVTRSHASPSPTPSDRDKPLPLEPFEKRRSSSVYSTDTTISNIIYMYGGYQELDDSPPVTALHHPQAYRDTVVPLLIKRLSIGPSSSPQAIQILDARETVSSISLNSATLQTSTPTLGNKAAPSFLEFSRALQDRRNELLSPSSSAPSDYHRQAAYDQLAPPSPQISSVEQSISVSQTPPLPDAMSGTISDIDDSDLLPPPLRLGCSSPPSPLVNDWESSSSMHCPSSIADQSQEQISHPAVGGSWSENWLHVDFVNHGPISEPSRHDARSSSKIGDPLTEKEQERILSYAEAKYPGMRKSSYDMIRSQRSSTRSSFQQGVSNLLRTLSHSNRADGKQGNNQEAPPRERQLAVPATPYQVYGAEIWSKKIKKKQREAQRDHERGKPLDLLSAYQSGQSQFVGVLEGAKRKLGRKTSQKRRRKLKQSIIFVGPPAAQASANALERSAQDNDTPWI</sequence>
<feature type="region of interest" description="Disordered" evidence="1">
    <location>
        <begin position="254"/>
        <end position="282"/>
    </location>
</feature>
<reference evidence="2 3" key="1">
    <citation type="submission" date="2013-03" db="EMBL/GenBank/DDBJ databases">
        <title>The Genome Sequence of Capronia coronata CBS 617.96.</title>
        <authorList>
            <consortium name="The Broad Institute Genomics Platform"/>
            <person name="Cuomo C."/>
            <person name="de Hoog S."/>
            <person name="Gorbushina A."/>
            <person name="Walker B."/>
            <person name="Young S.K."/>
            <person name="Zeng Q."/>
            <person name="Gargeya S."/>
            <person name="Fitzgerald M."/>
            <person name="Haas B."/>
            <person name="Abouelleil A."/>
            <person name="Allen A.W."/>
            <person name="Alvarado L."/>
            <person name="Arachchi H.M."/>
            <person name="Berlin A.M."/>
            <person name="Chapman S.B."/>
            <person name="Gainer-Dewar J."/>
            <person name="Goldberg J."/>
            <person name="Griggs A."/>
            <person name="Gujja S."/>
            <person name="Hansen M."/>
            <person name="Howarth C."/>
            <person name="Imamovic A."/>
            <person name="Ireland A."/>
            <person name="Larimer J."/>
            <person name="McCowan C."/>
            <person name="Murphy C."/>
            <person name="Pearson M."/>
            <person name="Poon T.W."/>
            <person name="Priest M."/>
            <person name="Roberts A."/>
            <person name="Saif S."/>
            <person name="Shea T."/>
            <person name="Sisk P."/>
            <person name="Sykes S."/>
            <person name="Wortman J."/>
            <person name="Nusbaum C."/>
            <person name="Birren B."/>
        </authorList>
    </citation>
    <scope>NUCLEOTIDE SEQUENCE [LARGE SCALE GENOMIC DNA]</scope>
    <source>
        <strain evidence="2 3">CBS 617.96</strain>
    </source>
</reference>
<organism evidence="2 3">
    <name type="scientific">Capronia coronata CBS 617.96</name>
    <dbReference type="NCBI Taxonomy" id="1182541"/>
    <lineage>
        <taxon>Eukaryota</taxon>
        <taxon>Fungi</taxon>
        <taxon>Dikarya</taxon>
        <taxon>Ascomycota</taxon>
        <taxon>Pezizomycotina</taxon>
        <taxon>Eurotiomycetes</taxon>
        <taxon>Chaetothyriomycetidae</taxon>
        <taxon>Chaetothyriales</taxon>
        <taxon>Herpotrichiellaceae</taxon>
        <taxon>Capronia</taxon>
    </lineage>
</organism>
<keyword evidence="3" id="KW-1185">Reference proteome</keyword>
<dbReference type="Proteomes" id="UP000019484">
    <property type="component" value="Unassembled WGS sequence"/>
</dbReference>
<feature type="region of interest" description="Disordered" evidence="1">
    <location>
        <begin position="302"/>
        <end position="325"/>
    </location>
</feature>
<comment type="caution">
    <text evidence="2">The sequence shown here is derived from an EMBL/GenBank/DDBJ whole genome shotgun (WGS) entry which is preliminary data.</text>
</comment>
<accession>W9YCL6</accession>
<feature type="region of interest" description="Disordered" evidence="1">
    <location>
        <begin position="475"/>
        <end position="495"/>
    </location>
</feature>
<dbReference type="AlphaFoldDB" id="W9YCL6"/>
<feature type="region of interest" description="Disordered" evidence="1">
    <location>
        <begin position="1"/>
        <end position="74"/>
    </location>
</feature>
<dbReference type="HOGENOM" id="CLU_550926_0_0_1"/>
<feature type="compositionally biased region" description="Polar residues" evidence="1">
    <location>
        <begin position="258"/>
        <end position="278"/>
    </location>
</feature>
<feature type="compositionally biased region" description="Low complexity" evidence="1">
    <location>
        <begin position="206"/>
        <end position="218"/>
    </location>
</feature>
<gene>
    <name evidence="2" type="ORF">A1O1_03730</name>
</gene>
<dbReference type="eggNOG" id="ENOG502THWE">
    <property type="taxonomic scope" value="Eukaryota"/>
</dbReference>
<evidence type="ECO:0000313" key="3">
    <source>
        <dbReference type="Proteomes" id="UP000019484"/>
    </source>
</evidence>
<dbReference type="RefSeq" id="XP_007722821.1">
    <property type="nucleotide sequence ID" value="XM_007724631.1"/>
</dbReference>
<feature type="compositionally biased region" description="Polar residues" evidence="1">
    <location>
        <begin position="36"/>
        <end position="50"/>
    </location>
</feature>
<feature type="region of interest" description="Disordered" evidence="1">
    <location>
        <begin position="201"/>
        <end position="223"/>
    </location>
</feature>
<protein>
    <submittedName>
        <fullName evidence="2">Uncharacterized protein</fullName>
    </submittedName>
</protein>
<feature type="region of interest" description="Disordered" evidence="1">
    <location>
        <begin position="370"/>
        <end position="391"/>
    </location>
</feature>
<dbReference type="STRING" id="1182541.W9YCL6"/>
<dbReference type="GeneID" id="19158620"/>
<evidence type="ECO:0000256" key="1">
    <source>
        <dbReference type="SAM" id="MobiDB-lite"/>
    </source>
</evidence>
<name>W9YCL6_9EURO</name>
<feature type="compositionally biased region" description="Basic and acidic residues" evidence="1">
    <location>
        <begin position="55"/>
        <end position="70"/>
    </location>
</feature>
<dbReference type="OrthoDB" id="4225223at2759"/>
<proteinExistence type="predicted"/>
<dbReference type="EMBL" id="AMWN01000003">
    <property type="protein sequence ID" value="EXJ90627.1"/>
    <property type="molecule type" value="Genomic_DNA"/>
</dbReference>
<evidence type="ECO:0000313" key="2">
    <source>
        <dbReference type="EMBL" id="EXJ90627.1"/>
    </source>
</evidence>